<reference evidence="2 3" key="1">
    <citation type="submission" date="2017-06" db="EMBL/GenBank/DDBJ databases">
        <authorList>
            <person name="Kim H.J."/>
            <person name="Triplett B.A."/>
        </authorList>
    </citation>
    <scope>NUCLEOTIDE SEQUENCE [LARGE SCALE GENOMIC DNA]</scope>
    <source>
        <strain evidence="2 3">DSM 11445</strain>
    </source>
</reference>
<dbReference type="Gene3D" id="2.170.16.10">
    <property type="entry name" value="Hedgehog/Intein (Hint) domain"/>
    <property type="match status" value="1"/>
</dbReference>
<name>A0A239JPF8_9RHOB</name>
<dbReference type="InterPro" id="IPR036844">
    <property type="entry name" value="Hint_dom_sf"/>
</dbReference>
<evidence type="ECO:0000259" key="1">
    <source>
        <dbReference type="Pfam" id="PF13403"/>
    </source>
</evidence>
<dbReference type="OrthoDB" id="6305173at2"/>
<proteinExistence type="predicted"/>
<dbReference type="AlphaFoldDB" id="A0A239JPF8"/>
<evidence type="ECO:0000313" key="2">
    <source>
        <dbReference type="EMBL" id="SNT07771.1"/>
    </source>
</evidence>
<evidence type="ECO:0000313" key="3">
    <source>
        <dbReference type="Proteomes" id="UP000198440"/>
    </source>
</evidence>
<dbReference type="Pfam" id="PF13403">
    <property type="entry name" value="Hint_2"/>
    <property type="match status" value="1"/>
</dbReference>
<dbReference type="SUPFAM" id="SSF51294">
    <property type="entry name" value="Hedgehog/intein (Hint) domain"/>
    <property type="match status" value="1"/>
</dbReference>
<gene>
    <name evidence="2" type="ORF">SAMN04488078_105515</name>
</gene>
<dbReference type="InterPro" id="IPR028992">
    <property type="entry name" value="Hedgehog/Intein_dom"/>
</dbReference>
<dbReference type="EMBL" id="FZON01000055">
    <property type="protein sequence ID" value="SNT07771.1"/>
    <property type="molecule type" value="Genomic_DNA"/>
</dbReference>
<dbReference type="RefSeq" id="WP_141135938.1">
    <property type="nucleotide sequence ID" value="NZ_FZON01000055.1"/>
</dbReference>
<accession>A0A239JPF8</accession>
<protein>
    <submittedName>
        <fullName evidence="2">Hint domain-containing protein</fullName>
    </submittedName>
</protein>
<dbReference type="Proteomes" id="UP000198440">
    <property type="component" value="Unassembled WGS sequence"/>
</dbReference>
<feature type="domain" description="Hedgehog/Intein (Hint)" evidence="1">
    <location>
        <begin position="142"/>
        <end position="286"/>
    </location>
</feature>
<sequence>MPTTFTAEDTEFATSSGNNVNYGPNWSYFDGAPSTTSNLSITSNDGDTDPGKFEVGETYDLTWDGNGGGAIDDAVITRSDNLEPGQGVIVFEGTNSVTGELVHIVWTPSVNLESWYYDNGGETSNNPGFWSADQESGDFQFVCFAKGTLIETPGGPRAVENLRPGDPVLTLDHGPQEILWTHSGDHPLENADPQSKPVLIRAGAFGPDRPTQDLIVSPQHRILVGGQGQVEALFAGECLAPAKALTCLPGIRVMSGKRSITWVHFACAQHQVVFANGCTTESLLLGPMALQMLSRGEQAQVIRLFGGKPSGSEALNGPTARACLKVDEVRWQINSYRDRKKRGMAQDIRTWDADLAMEESEAAMWGFAPLHRQHPVRLSS</sequence>
<organism evidence="2 3">
    <name type="scientific">Antarctobacter heliothermus</name>
    <dbReference type="NCBI Taxonomy" id="74033"/>
    <lineage>
        <taxon>Bacteria</taxon>
        <taxon>Pseudomonadati</taxon>
        <taxon>Pseudomonadota</taxon>
        <taxon>Alphaproteobacteria</taxon>
        <taxon>Rhodobacterales</taxon>
        <taxon>Roseobacteraceae</taxon>
        <taxon>Antarctobacter</taxon>
    </lineage>
</organism>